<feature type="compositionally biased region" description="Polar residues" evidence="1">
    <location>
        <begin position="85"/>
        <end position="94"/>
    </location>
</feature>
<organism evidence="2 3">
    <name type="scientific">Symbiodinium natans</name>
    <dbReference type="NCBI Taxonomy" id="878477"/>
    <lineage>
        <taxon>Eukaryota</taxon>
        <taxon>Sar</taxon>
        <taxon>Alveolata</taxon>
        <taxon>Dinophyceae</taxon>
        <taxon>Suessiales</taxon>
        <taxon>Symbiodiniaceae</taxon>
        <taxon>Symbiodinium</taxon>
    </lineage>
</organism>
<proteinExistence type="predicted"/>
<feature type="compositionally biased region" description="Basic and acidic residues" evidence="1">
    <location>
        <begin position="285"/>
        <end position="299"/>
    </location>
</feature>
<evidence type="ECO:0000256" key="1">
    <source>
        <dbReference type="SAM" id="MobiDB-lite"/>
    </source>
</evidence>
<dbReference type="AlphaFoldDB" id="A0A812TPZ9"/>
<feature type="region of interest" description="Disordered" evidence="1">
    <location>
        <begin position="1"/>
        <end position="101"/>
    </location>
</feature>
<feature type="region of interest" description="Disordered" evidence="1">
    <location>
        <begin position="454"/>
        <end position="482"/>
    </location>
</feature>
<gene>
    <name evidence="2" type="ORF">SNAT2548_LOCUS29834</name>
</gene>
<feature type="compositionally biased region" description="Basic and acidic residues" evidence="1">
    <location>
        <begin position="36"/>
        <end position="45"/>
    </location>
</feature>
<feature type="region of interest" description="Disordered" evidence="1">
    <location>
        <begin position="285"/>
        <end position="349"/>
    </location>
</feature>
<feature type="compositionally biased region" description="Acidic residues" evidence="1">
    <location>
        <begin position="1"/>
        <end position="12"/>
    </location>
</feature>
<accession>A0A812TPZ9</accession>
<comment type="caution">
    <text evidence="2">The sequence shown here is derived from an EMBL/GenBank/DDBJ whole genome shotgun (WGS) entry which is preliminary data.</text>
</comment>
<feature type="compositionally biased region" description="Basic and acidic residues" evidence="1">
    <location>
        <begin position="319"/>
        <end position="330"/>
    </location>
</feature>
<dbReference type="EMBL" id="CAJNDS010002578">
    <property type="protein sequence ID" value="CAE7532436.1"/>
    <property type="molecule type" value="Genomic_DNA"/>
</dbReference>
<name>A0A812TPZ9_9DINO</name>
<feature type="compositionally biased region" description="Acidic residues" evidence="1">
    <location>
        <begin position="472"/>
        <end position="482"/>
    </location>
</feature>
<evidence type="ECO:0000313" key="3">
    <source>
        <dbReference type="Proteomes" id="UP000604046"/>
    </source>
</evidence>
<sequence length="502" mass="58556">MDEDGGDDDGEDPGERKRPRSTQNSLSYEPSSDEGESPRLKRDVTEAELQEPEQESNRPRIDEGDGEVEENPHKYPATAVRWADEQQSFGTTRSLAEGEKSEEYKEYVRRIMMIRSVEEMNPYLKSEVPEYHDDEEVEMEELEEVEANVYEEEEGIPEWEDDEELNEKLPTWSNDFEDGPPKLTDEELENVDNESRAFEIERLEEMGVLIRLHPDADKSKYKFLSTKVVYDWRHREGEWQRRGRLVAREYKWLTSYDLETREKLEKEEIKRKAAEFGAQLGERLKKEKAMAEKRSEPKVKAMPKAVPKAVPDVLKKKRLEKDGKESQPEAKKKKWTKAGEQGTEKENEQQLESDILEMLQSRKQISYNVSACNFCNEIGHKAAACLRMVDRAIKQQAGLFYSLRWSKFCVYCFKKGLGKKGRTHSIHCPKVIGFGWTGLDEKDCWRRKEVEKKAEAEKSKEEGERVSKSLEQEDVTEEVEKDEVTEFIEEANAEAEKKKEEK</sequence>
<keyword evidence="3" id="KW-1185">Reference proteome</keyword>
<feature type="compositionally biased region" description="Low complexity" evidence="1">
    <location>
        <begin position="300"/>
        <end position="312"/>
    </location>
</feature>
<evidence type="ECO:0000313" key="2">
    <source>
        <dbReference type="EMBL" id="CAE7532436.1"/>
    </source>
</evidence>
<feature type="compositionally biased region" description="Basic and acidic residues" evidence="1">
    <location>
        <begin position="454"/>
        <end position="471"/>
    </location>
</feature>
<protein>
    <submittedName>
        <fullName evidence="2">Uncharacterized protein</fullName>
    </submittedName>
</protein>
<dbReference type="Proteomes" id="UP000604046">
    <property type="component" value="Unassembled WGS sequence"/>
</dbReference>
<feature type="compositionally biased region" description="Polar residues" evidence="1">
    <location>
        <begin position="21"/>
        <end position="30"/>
    </location>
</feature>
<reference evidence="2" key="1">
    <citation type="submission" date="2021-02" db="EMBL/GenBank/DDBJ databases">
        <authorList>
            <person name="Dougan E. K."/>
            <person name="Rhodes N."/>
            <person name="Thang M."/>
            <person name="Chan C."/>
        </authorList>
    </citation>
    <scope>NUCLEOTIDE SEQUENCE</scope>
</reference>